<accession>A0A4U9WEQ7</accession>
<dbReference type="AlphaFoldDB" id="A0A4U9WEQ7"/>
<evidence type="ECO:0000313" key="1">
    <source>
        <dbReference type="EMBL" id="VTR57509.1"/>
    </source>
</evidence>
<protein>
    <submittedName>
        <fullName evidence="1">Uncharacterized protein</fullName>
    </submittedName>
</protein>
<sequence>MHHQYVLHLAVVKYFFRTESFSKLVSEYKSGSVLYT</sequence>
<proteinExistence type="predicted"/>
<gene>
    <name evidence="1" type="ORF">NCTC12965_07389</name>
</gene>
<organism evidence="1">
    <name type="scientific">Serratia fonticola</name>
    <dbReference type="NCBI Taxonomy" id="47917"/>
    <lineage>
        <taxon>Bacteria</taxon>
        <taxon>Pseudomonadati</taxon>
        <taxon>Pseudomonadota</taxon>
        <taxon>Gammaproteobacteria</taxon>
        <taxon>Enterobacterales</taxon>
        <taxon>Yersiniaceae</taxon>
        <taxon>Serratia</taxon>
    </lineage>
</organism>
<reference evidence="1" key="1">
    <citation type="submission" date="2019-05" db="EMBL/GenBank/DDBJ databases">
        <authorList>
            <consortium name="Pathogen Informatics"/>
        </authorList>
    </citation>
    <scope>NUCLEOTIDE SEQUENCE [LARGE SCALE GENOMIC DNA]</scope>
    <source>
        <strain evidence="1">NCTC12965</strain>
    </source>
</reference>
<dbReference type="EMBL" id="CABEEZ010000144">
    <property type="protein sequence ID" value="VTR57509.1"/>
    <property type="molecule type" value="Genomic_DNA"/>
</dbReference>
<name>A0A4U9WEQ7_SERFO</name>